<dbReference type="AlphaFoldDB" id="X1PZD2"/>
<evidence type="ECO:0000313" key="8">
    <source>
        <dbReference type="EMBL" id="GAI61647.1"/>
    </source>
</evidence>
<dbReference type="InterPro" id="IPR006110">
    <property type="entry name" value="Pol_omega/Rpo6/RPB6"/>
</dbReference>
<keyword evidence="6" id="KW-0804">Transcription</keyword>
<dbReference type="Pfam" id="PF01192">
    <property type="entry name" value="RNA_pol_Rpb6"/>
    <property type="match status" value="1"/>
</dbReference>
<evidence type="ECO:0000256" key="7">
    <source>
        <dbReference type="ARBA" id="ARBA00048552"/>
    </source>
</evidence>
<protein>
    <recommendedName>
        <fullName evidence="2">DNA-directed RNA polymerase</fullName>
        <ecNumber evidence="2">2.7.7.6</ecNumber>
    </recommendedName>
</protein>
<keyword evidence="3" id="KW-0240">DNA-directed RNA polymerase</keyword>
<sequence length="71" mass="8109">MVENKYLLTMMVAKRAKQLRDGEKPLVETKNKKPVLIALQEISEGKVYLKDIQASEKSEELAKADELFSEN</sequence>
<organism evidence="8">
    <name type="scientific">marine sediment metagenome</name>
    <dbReference type="NCBI Taxonomy" id="412755"/>
    <lineage>
        <taxon>unclassified sequences</taxon>
        <taxon>metagenomes</taxon>
        <taxon>ecological metagenomes</taxon>
    </lineage>
</organism>
<dbReference type="PANTHER" id="PTHR34476:SF1">
    <property type="entry name" value="DNA-DIRECTED RNA POLYMERASE SUBUNIT OMEGA"/>
    <property type="match status" value="1"/>
</dbReference>
<dbReference type="Gene3D" id="3.90.940.10">
    <property type="match status" value="1"/>
</dbReference>
<dbReference type="PANTHER" id="PTHR34476">
    <property type="entry name" value="DNA-DIRECTED RNA POLYMERASE SUBUNIT OMEGA"/>
    <property type="match status" value="1"/>
</dbReference>
<keyword evidence="5" id="KW-0548">Nucleotidyltransferase</keyword>
<gene>
    <name evidence="8" type="ORF">S06H3_65893</name>
</gene>
<evidence type="ECO:0000256" key="5">
    <source>
        <dbReference type="ARBA" id="ARBA00022695"/>
    </source>
</evidence>
<comment type="similarity">
    <text evidence="1">Belongs to the RNA polymerase subunit omega family.</text>
</comment>
<dbReference type="GO" id="GO:0003899">
    <property type="term" value="F:DNA-directed RNA polymerase activity"/>
    <property type="evidence" value="ECO:0007669"/>
    <property type="project" value="UniProtKB-EC"/>
</dbReference>
<evidence type="ECO:0000256" key="1">
    <source>
        <dbReference type="ARBA" id="ARBA00006711"/>
    </source>
</evidence>
<comment type="caution">
    <text evidence="8">The sequence shown here is derived from an EMBL/GenBank/DDBJ whole genome shotgun (WGS) entry which is preliminary data.</text>
</comment>
<dbReference type="EMBL" id="BARV01044597">
    <property type="protein sequence ID" value="GAI61647.1"/>
    <property type="molecule type" value="Genomic_DNA"/>
</dbReference>
<name>X1PZD2_9ZZZZ</name>
<dbReference type="GO" id="GO:0003677">
    <property type="term" value="F:DNA binding"/>
    <property type="evidence" value="ECO:0007669"/>
    <property type="project" value="InterPro"/>
</dbReference>
<keyword evidence="4" id="KW-0808">Transferase</keyword>
<comment type="catalytic activity">
    <reaction evidence="7">
        <text>RNA(n) + a ribonucleoside 5'-triphosphate = RNA(n+1) + diphosphate</text>
        <dbReference type="Rhea" id="RHEA:21248"/>
        <dbReference type="Rhea" id="RHEA-COMP:14527"/>
        <dbReference type="Rhea" id="RHEA-COMP:17342"/>
        <dbReference type="ChEBI" id="CHEBI:33019"/>
        <dbReference type="ChEBI" id="CHEBI:61557"/>
        <dbReference type="ChEBI" id="CHEBI:140395"/>
        <dbReference type="EC" id="2.7.7.6"/>
    </reaction>
</comment>
<evidence type="ECO:0000256" key="2">
    <source>
        <dbReference type="ARBA" id="ARBA00012418"/>
    </source>
</evidence>
<accession>X1PZD2</accession>
<dbReference type="SUPFAM" id="SSF63562">
    <property type="entry name" value="RPB6/omega subunit-like"/>
    <property type="match status" value="1"/>
</dbReference>
<evidence type="ECO:0000256" key="6">
    <source>
        <dbReference type="ARBA" id="ARBA00023163"/>
    </source>
</evidence>
<dbReference type="NCBIfam" id="TIGR00690">
    <property type="entry name" value="rpoZ"/>
    <property type="match status" value="1"/>
</dbReference>
<dbReference type="InterPro" id="IPR003716">
    <property type="entry name" value="DNA-dir_RNA_pol_omega"/>
</dbReference>
<dbReference type="InterPro" id="IPR036161">
    <property type="entry name" value="RPB6/omega-like_sf"/>
</dbReference>
<evidence type="ECO:0000256" key="4">
    <source>
        <dbReference type="ARBA" id="ARBA00022679"/>
    </source>
</evidence>
<dbReference type="EC" id="2.7.7.6" evidence="2"/>
<dbReference type="GO" id="GO:0000428">
    <property type="term" value="C:DNA-directed RNA polymerase complex"/>
    <property type="evidence" value="ECO:0007669"/>
    <property type="project" value="UniProtKB-KW"/>
</dbReference>
<reference evidence="8" key="1">
    <citation type="journal article" date="2014" name="Front. Microbiol.">
        <title>High frequency of phylogenetically diverse reductive dehalogenase-homologous genes in deep subseafloor sedimentary metagenomes.</title>
        <authorList>
            <person name="Kawai M."/>
            <person name="Futagami T."/>
            <person name="Toyoda A."/>
            <person name="Takaki Y."/>
            <person name="Nishi S."/>
            <person name="Hori S."/>
            <person name="Arai W."/>
            <person name="Tsubouchi T."/>
            <person name="Morono Y."/>
            <person name="Uchiyama I."/>
            <person name="Ito T."/>
            <person name="Fujiyama A."/>
            <person name="Inagaki F."/>
            <person name="Takami H."/>
        </authorList>
    </citation>
    <scope>NUCLEOTIDE SEQUENCE</scope>
    <source>
        <strain evidence="8">Expedition CK06-06</strain>
    </source>
</reference>
<feature type="non-terminal residue" evidence="8">
    <location>
        <position position="71"/>
    </location>
</feature>
<dbReference type="GO" id="GO:0006351">
    <property type="term" value="P:DNA-templated transcription"/>
    <property type="evidence" value="ECO:0007669"/>
    <property type="project" value="InterPro"/>
</dbReference>
<dbReference type="SMART" id="SM01409">
    <property type="entry name" value="RNA_pol_Rpb6"/>
    <property type="match status" value="1"/>
</dbReference>
<evidence type="ECO:0000256" key="3">
    <source>
        <dbReference type="ARBA" id="ARBA00022478"/>
    </source>
</evidence>
<proteinExistence type="inferred from homology"/>